<evidence type="ECO:0000313" key="2">
    <source>
        <dbReference type="EMBL" id="WIY48833.1"/>
    </source>
</evidence>
<name>A0ABY9AQR6_PARCI</name>
<proteinExistence type="predicted"/>
<accession>A0ABY9AQR6</accession>
<evidence type="ECO:0000313" key="3">
    <source>
        <dbReference type="Proteomes" id="UP001242732"/>
    </source>
</evidence>
<protein>
    <submittedName>
        <fullName evidence="2">Papain-like cysteine protease family protein</fullName>
    </submittedName>
</protein>
<dbReference type="EMBL" id="CP127363">
    <property type="protein sequence ID" value="WIY48833.1"/>
    <property type="molecule type" value="Genomic_DNA"/>
</dbReference>
<organism evidence="2 3">
    <name type="scientific">Paracidovorax citrulli</name>
    <name type="common">Acidovorax citrulli</name>
    <dbReference type="NCBI Taxonomy" id="80869"/>
    <lineage>
        <taxon>Bacteria</taxon>
        <taxon>Pseudomonadati</taxon>
        <taxon>Pseudomonadota</taxon>
        <taxon>Betaproteobacteria</taxon>
        <taxon>Burkholderiales</taxon>
        <taxon>Comamonadaceae</taxon>
        <taxon>Paracidovorax</taxon>
    </lineage>
</organism>
<dbReference type="RefSeq" id="WP_096912861.1">
    <property type="nucleotide sequence ID" value="NZ_CP023687.1"/>
</dbReference>
<gene>
    <name evidence="2" type="ORF">QRO08_23970</name>
</gene>
<sequence length="244" mass="25864">MHITHAVAHHRNMNAAREGGAAVQAPAARAKSASHGNAMPLTPGRKNLAEAQAPGIRPRKGILDIAAGKPRTLGGGHFQSAGSSSSSGGSKLVVPYIPQNGTRGCWEATMNMLRAYFGQPPLDKGQLAYLYDAEGVPKELNGPLDYATRNRKAKLKNIPVPAGKSWDADKIRALLDQHGPLEARIESPNDELVAHAIVLTGIDEDGDVICHDPELGPGQKVSIAMLNAAFDWSSHRMAFTAYGG</sequence>
<dbReference type="Pfam" id="PF12385">
    <property type="entry name" value="Peptidase_C70"/>
    <property type="match status" value="1"/>
</dbReference>
<dbReference type="InterPro" id="IPR022118">
    <property type="entry name" value="Peptidase_C70_AvrRpt2"/>
</dbReference>
<dbReference type="Proteomes" id="UP001242732">
    <property type="component" value="Chromosome"/>
</dbReference>
<feature type="compositionally biased region" description="Low complexity" evidence="1">
    <location>
        <begin position="15"/>
        <end position="34"/>
    </location>
</feature>
<keyword evidence="3" id="KW-1185">Reference proteome</keyword>
<reference evidence="2 3" key="1">
    <citation type="submission" date="2023-06" db="EMBL/GenBank/DDBJ databases">
        <authorList>
            <person name="Ham H."/>
            <person name="Park D.S."/>
        </authorList>
    </citation>
    <scope>NUCLEOTIDE SEQUENCE [LARGE SCALE GENOMIC DNA]</scope>
    <source>
        <strain evidence="2 3">KACC 17005</strain>
    </source>
</reference>
<feature type="region of interest" description="Disordered" evidence="1">
    <location>
        <begin position="1"/>
        <end position="45"/>
    </location>
</feature>
<evidence type="ECO:0000256" key="1">
    <source>
        <dbReference type="SAM" id="MobiDB-lite"/>
    </source>
</evidence>